<evidence type="ECO:0000313" key="9">
    <source>
        <dbReference type="Proteomes" id="UP000320496"/>
    </source>
</evidence>
<sequence>MSDFQDLISKLKKKNDSKIVLLVADGLGGLPLEPGGKTELETANTPNLDALAQRGTLGLSTPVLPGITPGSGPGHLGLFGYDPVKYQIGRGVLEALGIDFDLGPNDVAIRGNFCTLDDAGSIEDRRAGRISSEKAAPLCEKLNDIKIPGVEVFVRHVKEYRLVVVFRGEGLGGDVDDTDPQATGVPPLDPNPRNEAAKKTVEVAQEFLKQARELLKDDRPANFLTLRGIAKRPDIPTYEEVYGLKTGAVAVYPMYRGLARLVGMDVLDAGQTLDDQCSRLEAAWKDYDFFFMHFKYTDSTGEDGNFDAKVQRIEELDAAIPRITALNPDVLMVTGDHSTPSKMKSHSWHPVPTLLAANNCRYDNSTEFSESACLRGGLGQFEAKYLMSLAMANAGRLEKYGA</sequence>
<evidence type="ECO:0000313" key="8">
    <source>
        <dbReference type="EMBL" id="QDU41541.1"/>
    </source>
</evidence>
<evidence type="ECO:0000256" key="4">
    <source>
        <dbReference type="ARBA" id="ARBA00005524"/>
    </source>
</evidence>
<evidence type="ECO:0000256" key="3">
    <source>
        <dbReference type="ARBA" id="ARBA00004921"/>
    </source>
</evidence>
<dbReference type="OrthoDB" id="9804453at2"/>
<name>A0A517ZGG4_9PLAN</name>
<dbReference type="GO" id="GO:0046872">
    <property type="term" value="F:metal ion binding"/>
    <property type="evidence" value="ECO:0007669"/>
    <property type="project" value="InterPro"/>
</dbReference>
<proteinExistence type="inferred from homology"/>
<reference evidence="8 9" key="1">
    <citation type="submission" date="2019-02" db="EMBL/GenBank/DDBJ databases">
        <title>Deep-cultivation of Planctomycetes and their phenomic and genomic characterization uncovers novel biology.</title>
        <authorList>
            <person name="Wiegand S."/>
            <person name="Jogler M."/>
            <person name="Boedeker C."/>
            <person name="Pinto D."/>
            <person name="Vollmers J."/>
            <person name="Rivas-Marin E."/>
            <person name="Kohn T."/>
            <person name="Peeters S.H."/>
            <person name="Heuer A."/>
            <person name="Rast P."/>
            <person name="Oberbeckmann S."/>
            <person name="Bunk B."/>
            <person name="Jeske O."/>
            <person name="Meyerdierks A."/>
            <person name="Storesund J.E."/>
            <person name="Kallscheuer N."/>
            <person name="Luecker S."/>
            <person name="Lage O.M."/>
            <person name="Pohl T."/>
            <person name="Merkel B.J."/>
            <person name="Hornburger P."/>
            <person name="Mueller R.-W."/>
            <person name="Bruemmer F."/>
            <person name="Labrenz M."/>
            <person name="Spormann A.M."/>
            <person name="Op den Camp H."/>
            <person name="Overmann J."/>
            <person name="Amann R."/>
            <person name="Jetten M.S.M."/>
            <person name="Mascher T."/>
            <person name="Medema M.H."/>
            <person name="Devos D.P."/>
            <person name="Kaster A.-K."/>
            <person name="Ovreas L."/>
            <person name="Rohde M."/>
            <person name="Galperin M.Y."/>
            <person name="Jogler C."/>
        </authorList>
    </citation>
    <scope>NUCLEOTIDE SEQUENCE [LARGE SCALE GENOMIC DNA]</scope>
    <source>
        <strain evidence="8 9">Mal4</strain>
    </source>
</reference>
<evidence type="ECO:0000256" key="1">
    <source>
        <dbReference type="ARBA" id="ARBA00000370"/>
    </source>
</evidence>
<comment type="catalytic activity">
    <reaction evidence="1">
        <text>(2R)-2-phosphoglycerate = (2R)-3-phosphoglycerate</text>
        <dbReference type="Rhea" id="RHEA:15901"/>
        <dbReference type="ChEBI" id="CHEBI:58272"/>
        <dbReference type="ChEBI" id="CHEBI:58289"/>
        <dbReference type="EC" id="5.4.2.12"/>
    </reaction>
</comment>
<dbReference type="SUPFAM" id="SSF53649">
    <property type="entry name" value="Alkaline phosphatase-like"/>
    <property type="match status" value="1"/>
</dbReference>
<dbReference type="Pfam" id="PF10143">
    <property type="entry name" value="PhosphMutase"/>
    <property type="match status" value="1"/>
</dbReference>
<dbReference type="InterPro" id="IPR042253">
    <property type="entry name" value="Pglycerate_mutase_ApgM_sf"/>
</dbReference>
<feature type="region of interest" description="Disordered" evidence="6">
    <location>
        <begin position="175"/>
        <end position="194"/>
    </location>
</feature>
<dbReference type="Proteomes" id="UP000320496">
    <property type="component" value="Chromosome"/>
</dbReference>
<dbReference type="NCBIfam" id="TIGR00306">
    <property type="entry name" value="apgM"/>
    <property type="match status" value="1"/>
</dbReference>
<dbReference type="Gene3D" id="3.40.720.10">
    <property type="entry name" value="Alkaline Phosphatase, subunit A"/>
    <property type="match status" value="1"/>
</dbReference>
<evidence type="ECO:0000256" key="5">
    <source>
        <dbReference type="ARBA" id="ARBA00023152"/>
    </source>
</evidence>
<dbReference type="KEGG" id="mri:Mal4_59090"/>
<protein>
    <submittedName>
        <fullName evidence="8">Cofactor-independent phosphoglycerate mutase</fullName>
    </submittedName>
</protein>
<evidence type="ECO:0000256" key="6">
    <source>
        <dbReference type="SAM" id="MobiDB-lite"/>
    </source>
</evidence>
<evidence type="ECO:0000259" key="7">
    <source>
        <dbReference type="Pfam" id="PF01676"/>
    </source>
</evidence>
<dbReference type="EMBL" id="CP036275">
    <property type="protein sequence ID" value="QDU41541.1"/>
    <property type="molecule type" value="Genomic_DNA"/>
</dbReference>
<dbReference type="PANTHER" id="PTHR31209:SF0">
    <property type="entry name" value="METALLOENZYME DOMAIN-CONTAINING PROTEIN"/>
    <property type="match status" value="1"/>
</dbReference>
<feature type="domain" description="Metalloenzyme" evidence="7">
    <location>
        <begin position="18"/>
        <end position="392"/>
    </location>
</feature>
<keyword evidence="5" id="KW-0324">Glycolysis</keyword>
<keyword evidence="9" id="KW-1185">Reference proteome</keyword>
<evidence type="ECO:0000256" key="2">
    <source>
        <dbReference type="ARBA" id="ARBA00002315"/>
    </source>
</evidence>
<comment type="similarity">
    <text evidence="4">Belongs to the BPG-independent phosphoglycerate mutase family. A-PGAM subfamily.</text>
</comment>
<dbReference type="RefSeq" id="WP_145373078.1">
    <property type="nucleotide sequence ID" value="NZ_CP036275.1"/>
</dbReference>
<organism evidence="8 9">
    <name type="scientific">Maioricimonas rarisocia</name>
    <dbReference type="NCBI Taxonomy" id="2528026"/>
    <lineage>
        <taxon>Bacteria</taxon>
        <taxon>Pseudomonadati</taxon>
        <taxon>Planctomycetota</taxon>
        <taxon>Planctomycetia</taxon>
        <taxon>Planctomycetales</taxon>
        <taxon>Planctomycetaceae</taxon>
        <taxon>Maioricimonas</taxon>
    </lineage>
</organism>
<dbReference type="AlphaFoldDB" id="A0A517ZGG4"/>
<comment type="pathway">
    <text evidence="3">Carbohydrate degradation.</text>
</comment>
<dbReference type="Pfam" id="PF01676">
    <property type="entry name" value="Metalloenzyme"/>
    <property type="match status" value="1"/>
</dbReference>
<dbReference type="PANTHER" id="PTHR31209">
    <property type="entry name" value="COFACTOR-INDEPENDENT PHOSPHOGLYCERATE MUTASE"/>
    <property type="match status" value="1"/>
</dbReference>
<dbReference type="CDD" id="cd16011">
    <property type="entry name" value="iPGM_like"/>
    <property type="match status" value="1"/>
</dbReference>
<dbReference type="Gene3D" id="3.30.70.2130">
    <property type="entry name" value="Metalloenzyme domain"/>
    <property type="match status" value="1"/>
</dbReference>
<dbReference type="InterPro" id="IPR017850">
    <property type="entry name" value="Alkaline_phosphatase_core_sf"/>
</dbReference>
<dbReference type="PIRSF" id="PIRSF006392">
    <property type="entry name" value="IPGAM_arch"/>
    <property type="match status" value="1"/>
</dbReference>
<dbReference type="NCBIfam" id="NF003160">
    <property type="entry name" value="PRK04135.1"/>
    <property type="match status" value="1"/>
</dbReference>
<gene>
    <name evidence="8" type="ORF">Mal4_59090</name>
</gene>
<dbReference type="GO" id="GO:0004619">
    <property type="term" value="F:phosphoglycerate mutase activity"/>
    <property type="evidence" value="ECO:0007669"/>
    <property type="project" value="UniProtKB-EC"/>
</dbReference>
<dbReference type="InterPro" id="IPR006124">
    <property type="entry name" value="Metalloenzyme"/>
</dbReference>
<comment type="function">
    <text evidence="2">Catalyzes the interconversion of 2-phosphoglycerate and 3-phosphoglycerate.</text>
</comment>
<dbReference type="GO" id="GO:0006096">
    <property type="term" value="P:glycolytic process"/>
    <property type="evidence" value="ECO:0007669"/>
    <property type="project" value="UniProtKB-KW"/>
</dbReference>
<dbReference type="InterPro" id="IPR004456">
    <property type="entry name" value="Pglycerate_mutase_ApgM"/>
</dbReference>
<accession>A0A517ZGG4</accession>